<evidence type="ECO:0000313" key="4">
    <source>
        <dbReference type="Proteomes" id="UP000054771"/>
    </source>
</evidence>
<dbReference type="Proteomes" id="UP000054771">
    <property type="component" value="Unassembled WGS sequence"/>
</dbReference>
<feature type="region of interest" description="Disordered" evidence="1">
    <location>
        <begin position="74"/>
        <end position="95"/>
    </location>
</feature>
<feature type="domain" description="BZIP" evidence="2">
    <location>
        <begin position="19"/>
        <end position="34"/>
    </location>
</feature>
<keyword evidence="4" id="KW-1185">Reference proteome</keyword>
<evidence type="ECO:0000256" key="1">
    <source>
        <dbReference type="SAM" id="MobiDB-lite"/>
    </source>
</evidence>
<protein>
    <recommendedName>
        <fullName evidence="2">BZIP domain-containing protein</fullName>
    </recommendedName>
</protein>
<organism evidence="3 4">
    <name type="scientific">Aspergillus calidoustus</name>
    <dbReference type="NCBI Taxonomy" id="454130"/>
    <lineage>
        <taxon>Eukaryota</taxon>
        <taxon>Fungi</taxon>
        <taxon>Dikarya</taxon>
        <taxon>Ascomycota</taxon>
        <taxon>Pezizomycotina</taxon>
        <taxon>Eurotiomycetes</taxon>
        <taxon>Eurotiomycetidae</taxon>
        <taxon>Eurotiales</taxon>
        <taxon>Aspergillaceae</taxon>
        <taxon>Aspergillus</taxon>
        <taxon>Aspergillus subgen. Nidulantes</taxon>
    </lineage>
</organism>
<dbReference type="OMA" id="WQSAPCI"/>
<feature type="compositionally biased region" description="Low complexity" evidence="1">
    <location>
        <begin position="74"/>
        <end position="92"/>
    </location>
</feature>
<dbReference type="OrthoDB" id="4496773at2759"/>
<evidence type="ECO:0000313" key="3">
    <source>
        <dbReference type="EMBL" id="CEN60412.1"/>
    </source>
</evidence>
<evidence type="ECO:0000259" key="2">
    <source>
        <dbReference type="PROSITE" id="PS00036"/>
    </source>
</evidence>
<dbReference type="PROSITE" id="PS00036">
    <property type="entry name" value="BZIP_BASIC"/>
    <property type="match status" value="1"/>
</dbReference>
<dbReference type="GO" id="GO:0003700">
    <property type="term" value="F:DNA-binding transcription factor activity"/>
    <property type="evidence" value="ECO:0007669"/>
    <property type="project" value="InterPro"/>
</dbReference>
<dbReference type="InterPro" id="IPR052635">
    <property type="entry name" value="Sec_Metab_Biosynth_Reg"/>
</dbReference>
<name>A0A0U5HGB4_ASPCI</name>
<dbReference type="PANTHER" id="PTHR39607:SF3">
    <property type="entry name" value="BZIP DOMAIN-CONTAINING PROTEIN"/>
    <property type="match status" value="1"/>
</dbReference>
<proteinExistence type="predicted"/>
<dbReference type="InterPro" id="IPR046347">
    <property type="entry name" value="bZIP_sf"/>
</dbReference>
<dbReference type="AlphaFoldDB" id="A0A0U5HGB4"/>
<accession>A0A0U5HGB4</accession>
<dbReference type="InterPro" id="IPR004827">
    <property type="entry name" value="bZIP"/>
</dbReference>
<feature type="region of interest" description="Disordered" evidence="1">
    <location>
        <begin position="1"/>
        <end position="35"/>
    </location>
</feature>
<dbReference type="SUPFAM" id="SSF57959">
    <property type="entry name" value="Leucine zipper domain"/>
    <property type="match status" value="1"/>
</dbReference>
<reference evidence="4" key="1">
    <citation type="journal article" date="2016" name="Genome Announc.">
        <title>Draft genome sequences of fungus Aspergillus calidoustus.</title>
        <authorList>
            <person name="Horn F."/>
            <person name="Linde J."/>
            <person name="Mattern D.J."/>
            <person name="Walther G."/>
            <person name="Guthke R."/>
            <person name="Scherlach K."/>
            <person name="Martin K."/>
            <person name="Brakhage A.A."/>
            <person name="Petzke L."/>
            <person name="Valiante V."/>
        </authorList>
    </citation>
    <scope>NUCLEOTIDE SEQUENCE [LARGE SCALE GENOMIC DNA]</scope>
    <source>
        <strain evidence="4">SF006504</strain>
    </source>
</reference>
<dbReference type="EMBL" id="CDMC01000002">
    <property type="protein sequence ID" value="CEN60412.1"/>
    <property type="molecule type" value="Genomic_DNA"/>
</dbReference>
<gene>
    <name evidence="3" type="ORF">ASPCAL02852</name>
</gene>
<sequence length="244" mass="25732">MPAKHVQTEQSQKQDPTERRRLQNRLSQRNHRRKIRDRIAKLQERVIASELRAAATLHGWQSAPCIPYAVKPSPSSTSSSLSLSPSVSSSPPELQCPPTATCASYNMSLNPMAPLPVLSTPPMYDDPSGGAGGSVGSSGTTTPLVAPDSDGGAGLLGTGFGLDAMQMCEQWGFQGSVYLATETSLPQILQTLGPSSNAIILVPTPGYPVGVDSGAVGYTQGQTMDMATCQCQSFGWMNCPLHLG</sequence>
<dbReference type="CDD" id="cd14688">
    <property type="entry name" value="bZIP_YAP"/>
    <property type="match status" value="1"/>
</dbReference>
<feature type="region of interest" description="Disordered" evidence="1">
    <location>
        <begin position="118"/>
        <end position="150"/>
    </location>
</feature>
<dbReference type="PANTHER" id="PTHR39607">
    <property type="entry name" value="XANTHOCILLIN BIOSYNTHESIS CLUSTER TRANSCRIPTION FACTOR XANC-RELATED"/>
    <property type="match status" value="1"/>
</dbReference>